<accession>A0A7R7XRD9</accession>
<dbReference type="AlphaFoldDB" id="A0A7R7XRD9"/>
<feature type="transmembrane region" description="Helical" evidence="2">
    <location>
        <begin position="380"/>
        <end position="399"/>
    </location>
</feature>
<evidence type="ECO:0000256" key="1">
    <source>
        <dbReference type="SAM" id="MobiDB-lite"/>
    </source>
</evidence>
<dbReference type="GeneID" id="64975399"/>
<protein>
    <submittedName>
        <fullName evidence="3">Uncharacterized protein</fullName>
    </submittedName>
</protein>
<evidence type="ECO:0000313" key="3">
    <source>
        <dbReference type="EMBL" id="BCS25394.1"/>
    </source>
</evidence>
<proteinExistence type="predicted"/>
<keyword evidence="4" id="KW-1185">Reference proteome</keyword>
<sequence length="481" mass="54143">MSNDETQSAPSAVSNQRPNSNGQAQFALPRDWMWEFGHSKCFQYHGPIQFAVIECWSYQNGTTSASPPTVVRRYDEYRQDQIFRRLQEPIPLCDGNKPSLGFQMVVVSLNTRHLPQLGDPALKALNEALGLPHSHHHYSSWSFGAVGMFQLPDGSWLFARPRTGAHTSTTTMLRYNPHMNITRGVFYTNATFSDFKGIIPEFEICPHPLILPLLALEFNLYAKVESLEDHEITLREVEGATGHGVEDDRTVKEGSEDYRVLVKSLSRARSGTHTAVEDLQSVQWCVEFILKKIQFMDDRLPPDTRVKLGNSSTRLQERAEFISSATQHAMLSSNKERFEAQHATLFNLITQHDSLSSMNIAQDSRKIANASRHDSSTMKAMTVLATFFLPGTFISTFFSMELFDWDAPSISQVAKPHFWIFWAVAAPLTLITMTLVVKWAFGNSLGTKNANKEERHGVSQMIAGQVEKLKSATNIQTTNVV</sequence>
<dbReference type="RefSeq" id="XP_041557588.1">
    <property type="nucleotide sequence ID" value="XM_041705066.1"/>
</dbReference>
<gene>
    <name evidence="3" type="ORF">APUU_50105A</name>
</gene>
<feature type="transmembrane region" description="Helical" evidence="2">
    <location>
        <begin position="419"/>
        <end position="441"/>
    </location>
</feature>
<organism evidence="3 4">
    <name type="scientific">Aspergillus puulaauensis</name>
    <dbReference type="NCBI Taxonomy" id="1220207"/>
    <lineage>
        <taxon>Eukaryota</taxon>
        <taxon>Fungi</taxon>
        <taxon>Dikarya</taxon>
        <taxon>Ascomycota</taxon>
        <taxon>Pezizomycotina</taxon>
        <taxon>Eurotiomycetes</taxon>
        <taxon>Eurotiomycetidae</taxon>
        <taxon>Eurotiales</taxon>
        <taxon>Aspergillaceae</taxon>
        <taxon>Aspergillus</taxon>
    </lineage>
</organism>
<reference evidence="3" key="1">
    <citation type="submission" date="2021-01" db="EMBL/GenBank/DDBJ databases">
        <authorList>
            <consortium name="Aspergillus puulaauensis MK2 genome sequencing consortium"/>
            <person name="Kazuki M."/>
            <person name="Futagami T."/>
        </authorList>
    </citation>
    <scope>NUCLEOTIDE SEQUENCE</scope>
    <source>
        <strain evidence="3">MK2</strain>
    </source>
</reference>
<keyword evidence="2" id="KW-0812">Transmembrane</keyword>
<evidence type="ECO:0000313" key="4">
    <source>
        <dbReference type="Proteomes" id="UP000654913"/>
    </source>
</evidence>
<keyword evidence="2" id="KW-0472">Membrane</keyword>
<dbReference type="OrthoDB" id="5207033at2759"/>
<name>A0A7R7XRD9_9EURO</name>
<feature type="region of interest" description="Disordered" evidence="1">
    <location>
        <begin position="1"/>
        <end position="22"/>
    </location>
</feature>
<dbReference type="KEGG" id="apuu:APUU_50105A"/>
<dbReference type="EMBL" id="AP024447">
    <property type="protein sequence ID" value="BCS25394.1"/>
    <property type="molecule type" value="Genomic_DNA"/>
</dbReference>
<evidence type="ECO:0000256" key="2">
    <source>
        <dbReference type="SAM" id="Phobius"/>
    </source>
</evidence>
<dbReference type="Proteomes" id="UP000654913">
    <property type="component" value="Chromosome 5"/>
</dbReference>
<keyword evidence="2" id="KW-1133">Transmembrane helix</keyword>
<dbReference type="Gene3D" id="1.20.58.340">
    <property type="entry name" value="Magnesium transport protein CorA, transmembrane region"/>
    <property type="match status" value="1"/>
</dbReference>
<reference evidence="3" key="2">
    <citation type="submission" date="2021-02" db="EMBL/GenBank/DDBJ databases">
        <title>Aspergillus puulaauensis MK2 genome sequence.</title>
        <authorList>
            <person name="Futagami T."/>
            <person name="Mori K."/>
            <person name="Kadooka C."/>
            <person name="Tanaka T."/>
        </authorList>
    </citation>
    <scope>NUCLEOTIDE SEQUENCE</scope>
    <source>
        <strain evidence="3">MK2</strain>
    </source>
</reference>